<dbReference type="Proteomes" id="UP000011829">
    <property type="component" value="Segment"/>
</dbReference>
<evidence type="ECO:0000313" key="3">
    <source>
        <dbReference type="Proteomes" id="UP000011829"/>
    </source>
</evidence>
<name>M1F3L9_9CAUD</name>
<evidence type="ECO:0000256" key="1">
    <source>
        <dbReference type="SAM" id="MobiDB-lite"/>
    </source>
</evidence>
<dbReference type="OrthoDB" id="26521at10239"/>
<dbReference type="RefSeq" id="YP_009015113.1">
    <property type="nucleotide sequence ID" value="NC_023717.1"/>
</dbReference>
<organism evidence="2 3">
    <name type="scientific">Cronobacter phage CR9</name>
    <dbReference type="NCBI Taxonomy" id="1162290"/>
    <lineage>
        <taxon>Viruses</taxon>
        <taxon>Duplodnaviria</taxon>
        <taxon>Heunggongvirae</taxon>
        <taxon>Uroviricota</taxon>
        <taxon>Caudoviricetes</taxon>
        <taxon>Vequintavirinae</taxon>
        <taxon>Certrevirus</taxon>
        <taxon>Certrevirus CR9</taxon>
    </lineage>
</organism>
<keyword evidence="3" id="KW-1185">Reference proteome</keyword>
<dbReference type="GeneID" id="18562993"/>
<reference evidence="2 3" key="1">
    <citation type="submission" date="2012-02" db="EMBL/GenBank/DDBJ databases">
        <title>Complete Genome Sequence of Cronobacter sakazakii Bacteriophage CR9.</title>
        <authorList>
            <person name="Shin H."/>
            <person name="Lee J.-H."/>
            <person name="Kim Y."/>
            <person name="Ryu S."/>
        </authorList>
    </citation>
    <scope>NUCLEOTIDE SEQUENCE [LARGE SCALE GENOMIC DNA]</scope>
</reference>
<proteinExistence type="predicted"/>
<protein>
    <submittedName>
        <fullName evidence="2">Uncharacterized protein</fullName>
    </submittedName>
</protein>
<sequence>MYHIGRRNNPPPKTKGNSMQTVMISHPDHASDFYAPIYAPLEWQRQGLQKTATGYGTKIPTSYMLDYQGKRRRIYVDQYSNSGHTYIMIKGEKITVL</sequence>
<evidence type="ECO:0000313" key="2">
    <source>
        <dbReference type="EMBL" id="AFH21035.1"/>
    </source>
</evidence>
<dbReference type="EMBL" id="JQ691611">
    <property type="protein sequence ID" value="AFH21035.1"/>
    <property type="molecule type" value="Genomic_DNA"/>
</dbReference>
<accession>M1F3L9</accession>
<feature type="region of interest" description="Disordered" evidence="1">
    <location>
        <begin position="1"/>
        <end position="20"/>
    </location>
</feature>
<gene>
    <name evidence="2" type="ORF">CR9_151</name>
</gene>
<dbReference type="KEGG" id="vg:18562993"/>